<dbReference type="PATRIC" id="fig|1263870.3.peg.6229"/>
<evidence type="ECO:0000259" key="5">
    <source>
        <dbReference type="PROSITE" id="PS50949"/>
    </source>
</evidence>
<dbReference type="InterPro" id="IPR000524">
    <property type="entry name" value="Tscrpt_reg_HTH_GntR"/>
</dbReference>
<keyword evidence="2" id="KW-0238">DNA-binding</keyword>
<dbReference type="EMBL" id="ANOH01000410">
    <property type="protein sequence ID" value="EMI52694.1"/>
    <property type="molecule type" value="Genomic_DNA"/>
</dbReference>
<comment type="caution">
    <text evidence="6">The sequence shown here is derived from an EMBL/GenBank/DDBJ whole genome shotgun (WGS) entry which is preliminary data.</text>
</comment>
<dbReference type="AlphaFoldDB" id="M5TUH4"/>
<keyword evidence="1" id="KW-0805">Transcription regulation</keyword>
<dbReference type="PROSITE" id="PS50949">
    <property type="entry name" value="HTH_GNTR"/>
    <property type="match status" value="1"/>
</dbReference>
<dbReference type="Pfam" id="PF07729">
    <property type="entry name" value="FCD"/>
    <property type="match status" value="1"/>
</dbReference>
<evidence type="ECO:0000256" key="4">
    <source>
        <dbReference type="SAM" id="MobiDB-lite"/>
    </source>
</evidence>
<dbReference type="InterPro" id="IPR036388">
    <property type="entry name" value="WH-like_DNA-bd_sf"/>
</dbReference>
<dbReference type="Pfam" id="PF00392">
    <property type="entry name" value="GntR"/>
    <property type="match status" value="1"/>
</dbReference>
<dbReference type="InterPro" id="IPR008920">
    <property type="entry name" value="TF_FadR/GntR_C"/>
</dbReference>
<evidence type="ECO:0000313" key="6">
    <source>
        <dbReference type="EMBL" id="EMI52694.1"/>
    </source>
</evidence>
<gene>
    <name evidence="6" type="ORF">RSSM_05873</name>
</gene>
<feature type="domain" description="HTH gntR-type" evidence="5">
    <location>
        <begin position="4"/>
        <end position="71"/>
    </location>
</feature>
<dbReference type="InterPro" id="IPR011711">
    <property type="entry name" value="GntR_C"/>
</dbReference>
<dbReference type="RefSeq" id="WP_008687087.1">
    <property type="nucleotide sequence ID" value="NZ_ANOH01000410.1"/>
</dbReference>
<keyword evidence="7" id="KW-1185">Reference proteome</keyword>
<dbReference type="PANTHER" id="PTHR43537:SF24">
    <property type="entry name" value="GLUCONATE OPERON TRANSCRIPTIONAL REPRESSOR"/>
    <property type="match status" value="1"/>
</dbReference>
<evidence type="ECO:0000256" key="1">
    <source>
        <dbReference type="ARBA" id="ARBA00023015"/>
    </source>
</evidence>
<reference evidence="6 7" key="1">
    <citation type="journal article" date="2013" name="Mar. Genomics">
        <title>Expression of sulfatases in Rhodopirellula baltica and the diversity of sulfatases in the genus Rhodopirellula.</title>
        <authorList>
            <person name="Wegner C.E."/>
            <person name="Richter-Heitmann T."/>
            <person name="Klindworth A."/>
            <person name="Klockow C."/>
            <person name="Richter M."/>
            <person name="Achstetter T."/>
            <person name="Glockner F.O."/>
            <person name="Harder J."/>
        </authorList>
    </citation>
    <scope>NUCLEOTIDE SEQUENCE [LARGE SCALE GENOMIC DNA]</scope>
    <source>
        <strain evidence="6 7">SM41</strain>
    </source>
</reference>
<evidence type="ECO:0000313" key="7">
    <source>
        <dbReference type="Proteomes" id="UP000011885"/>
    </source>
</evidence>
<dbReference type="OrthoDB" id="114741at2"/>
<feature type="region of interest" description="Disordered" evidence="4">
    <location>
        <begin position="231"/>
        <end position="256"/>
    </location>
</feature>
<dbReference type="PANTHER" id="PTHR43537">
    <property type="entry name" value="TRANSCRIPTIONAL REGULATOR, GNTR FAMILY"/>
    <property type="match status" value="1"/>
</dbReference>
<sequence>MSQEIHSVRAYQHLRNRLISGDFEPGTRLLYGPIGKEIGVSATPVREAAGRLANEGLVELIPQIGAVVRTIGREELIEIYGVREVIEPGASAMAARKATPEQIAAIGEELEKMKAATQAQQDGGAEVTTKEIKRDFDRADYGFHIRVFEATGNKAIVHTATQSQVLTRVFGIRKHIHDAESMRLTCGHHQDIFDGIANRQPEAAFAAAVEHIQYGLNHCLIVMDQAEAAKAAEEAEKEAAKGGDSKKEVDEESSPS</sequence>
<dbReference type="SMART" id="SM00895">
    <property type="entry name" value="FCD"/>
    <property type="match status" value="1"/>
</dbReference>
<feature type="compositionally biased region" description="Basic and acidic residues" evidence="4">
    <location>
        <begin position="231"/>
        <end position="249"/>
    </location>
</feature>
<dbReference type="SUPFAM" id="SSF46785">
    <property type="entry name" value="Winged helix' DNA-binding domain"/>
    <property type="match status" value="1"/>
</dbReference>
<accession>M5TUH4</accession>
<keyword evidence="3" id="KW-0804">Transcription</keyword>
<dbReference type="InterPro" id="IPR036390">
    <property type="entry name" value="WH_DNA-bd_sf"/>
</dbReference>
<dbReference type="SMART" id="SM00345">
    <property type="entry name" value="HTH_GNTR"/>
    <property type="match status" value="1"/>
</dbReference>
<dbReference type="SUPFAM" id="SSF48008">
    <property type="entry name" value="GntR ligand-binding domain-like"/>
    <property type="match status" value="1"/>
</dbReference>
<dbReference type="GO" id="GO:0003677">
    <property type="term" value="F:DNA binding"/>
    <property type="evidence" value="ECO:0007669"/>
    <property type="project" value="UniProtKB-KW"/>
</dbReference>
<name>M5TUH4_9BACT</name>
<protein>
    <submittedName>
        <fullName evidence="6">GntR family transcriptional regulator</fullName>
    </submittedName>
</protein>
<dbReference type="Gene3D" id="1.20.120.530">
    <property type="entry name" value="GntR ligand-binding domain-like"/>
    <property type="match status" value="1"/>
</dbReference>
<evidence type="ECO:0000256" key="2">
    <source>
        <dbReference type="ARBA" id="ARBA00023125"/>
    </source>
</evidence>
<proteinExistence type="predicted"/>
<organism evidence="6 7">
    <name type="scientific">Rhodopirellula sallentina SM41</name>
    <dbReference type="NCBI Taxonomy" id="1263870"/>
    <lineage>
        <taxon>Bacteria</taxon>
        <taxon>Pseudomonadati</taxon>
        <taxon>Planctomycetota</taxon>
        <taxon>Planctomycetia</taxon>
        <taxon>Pirellulales</taxon>
        <taxon>Pirellulaceae</taxon>
        <taxon>Rhodopirellula</taxon>
    </lineage>
</organism>
<dbReference type="Gene3D" id="1.10.10.10">
    <property type="entry name" value="Winged helix-like DNA-binding domain superfamily/Winged helix DNA-binding domain"/>
    <property type="match status" value="1"/>
</dbReference>
<dbReference type="GO" id="GO:0003700">
    <property type="term" value="F:DNA-binding transcription factor activity"/>
    <property type="evidence" value="ECO:0007669"/>
    <property type="project" value="InterPro"/>
</dbReference>
<dbReference type="Proteomes" id="UP000011885">
    <property type="component" value="Unassembled WGS sequence"/>
</dbReference>
<evidence type="ECO:0000256" key="3">
    <source>
        <dbReference type="ARBA" id="ARBA00023163"/>
    </source>
</evidence>